<reference evidence="2" key="1">
    <citation type="journal article" date="2021" name="Proc. Natl. Acad. Sci. U.S.A.">
        <title>A Catalog of Tens of Thousands of Viruses from Human Metagenomes Reveals Hidden Associations with Chronic Diseases.</title>
        <authorList>
            <person name="Tisza M.J."/>
            <person name="Buck C.B."/>
        </authorList>
    </citation>
    <scope>NUCLEOTIDE SEQUENCE</scope>
    <source>
        <strain evidence="2">CtmpG14</strain>
    </source>
</reference>
<dbReference type="EMBL" id="BK015384">
    <property type="protein sequence ID" value="DAE04252.1"/>
    <property type="molecule type" value="Genomic_DNA"/>
</dbReference>
<evidence type="ECO:0000256" key="1">
    <source>
        <dbReference type="SAM" id="MobiDB-lite"/>
    </source>
</evidence>
<sequence>MTKLLNIDTIAPLENRSITLNGKTYKVSETTVKLFLEIAEFEKQNANVETLQDQIKAMTTLISKFIPDLPEDVLMGATIEQLGTIVRFIRNDIPDEELEGAVKAKESAETTEEATAEGK</sequence>
<evidence type="ECO:0000313" key="2">
    <source>
        <dbReference type="EMBL" id="DAE04252.1"/>
    </source>
</evidence>
<accession>A0A8S5PDF5</accession>
<protein>
    <submittedName>
        <fullName evidence="2">Uncharacterized protein</fullName>
    </submittedName>
</protein>
<proteinExistence type="predicted"/>
<feature type="region of interest" description="Disordered" evidence="1">
    <location>
        <begin position="100"/>
        <end position="119"/>
    </location>
</feature>
<name>A0A8S5PDF5_9CAUD</name>
<organism evidence="2">
    <name type="scientific">Siphoviridae sp. ctmpG14</name>
    <dbReference type="NCBI Taxonomy" id="2825654"/>
    <lineage>
        <taxon>Viruses</taxon>
        <taxon>Duplodnaviria</taxon>
        <taxon>Heunggongvirae</taxon>
        <taxon>Uroviricota</taxon>
        <taxon>Caudoviricetes</taxon>
    </lineage>
</organism>
<feature type="compositionally biased region" description="Acidic residues" evidence="1">
    <location>
        <begin position="109"/>
        <end position="119"/>
    </location>
</feature>